<gene>
    <name evidence="2" type="ORF">AVDCRST_MAG13-3333</name>
</gene>
<proteinExistence type="predicted"/>
<accession>A0A6J4TD34</accession>
<dbReference type="AlphaFoldDB" id="A0A6J4TD34"/>
<dbReference type="EMBL" id="CADCVO010000529">
    <property type="protein sequence ID" value="CAA9520277.1"/>
    <property type="molecule type" value="Genomic_DNA"/>
</dbReference>
<feature type="non-terminal residue" evidence="2">
    <location>
        <position position="73"/>
    </location>
</feature>
<evidence type="ECO:0000256" key="1">
    <source>
        <dbReference type="SAM" id="MobiDB-lite"/>
    </source>
</evidence>
<feature type="compositionally biased region" description="Low complexity" evidence="1">
    <location>
        <begin position="11"/>
        <end position="30"/>
    </location>
</feature>
<reference evidence="2" key="1">
    <citation type="submission" date="2020-02" db="EMBL/GenBank/DDBJ databases">
        <authorList>
            <person name="Meier V. D."/>
        </authorList>
    </citation>
    <scope>NUCLEOTIDE SEQUENCE</scope>
    <source>
        <strain evidence="2">AVDCRST_MAG13</strain>
    </source>
</reference>
<feature type="compositionally biased region" description="Basic residues" evidence="1">
    <location>
        <begin position="51"/>
        <end position="73"/>
    </location>
</feature>
<feature type="non-terminal residue" evidence="2">
    <location>
        <position position="1"/>
    </location>
</feature>
<evidence type="ECO:0000313" key="2">
    <source>
        <dbReference type="EMBL" id="CAA9520277.1"/>
    </source>
</evidence>
<feature type="region of interest" description="Disordered" evidence="1">
    <location>
        <begin position="1"/>
        <end position="73"/>
    </location>
</feature>
<sequence length="73" mass="7527">VCASRSQGLQPPGAGVRAPRGAARLAVGRPLRGHGLHLRPAGRPVGGVRRPAGRRAARHAARRPAPGRHRAGV</sequence>
<protein>
    <submittedName>
        <fullName evidence="2">Uncharacterized protein</fullName>
    </submittedName>
</protein>
<feature type="compositionally biased region" description="Low complexity" evidence="1">
    <location>
        <begin position="39"/>
        <end position="50"/>
    </location>
</feature>
<organism evidence="2">
    <name type="scientific">uncultured Solirubrobacteraceae bacterium</name>
    <dbReference type="NCBI Taxonomy" id="1162706"/>
    <lineage>
        <taxon>Bacteria</taxon>
        <taxon>Bacillati</taxon>
        <taxon>Actinomycetota</taxon>
        <taxon>Thermoleophilia</taxon>
        <taxon>Solirubrobacterales</taxon>
        <taxon>Solirubrobacteraceae</taxon>
        <taxon>environmental samples</taxon>
    </lineage>
</organism>
<name>A0A6J4TD34_9ACTN</name>